<dbReference type="EMBL" id="UINC01105915">
    <property type="protein sequence ID" value="SVC70212.1"/>
    <property type="molecule type" value="Genomic_DNA"/>
</dbReference>
<protein>
    <submittedName>
        <fullName evidence="1">Uncharacterized protein</fullName>
    </submittedName>
</protein>
<organism evidence="1">
    <name type="scientific">marine metagenome</name>
    <dbReference type="NCBI Taxonomy" id="408172"/>
    <lineage>
        <taxon>unclassified sequences</taxon>
        <taxon>metagenomes</taxon>
        <taxon>ecological metagenomes</taxon>
    </lineage>
</organism>
<dbReference type="AlphaFoldDB" id="A0A382PE48"/>
<feature type="non-terminal residue" evidence="1">
    <location>
        <position position="39"/>
    </location>
</feature>
<dbReference type="Pfam" id="PF03602">
    <property type="entry name" value="Cons_hypoth95"/>
    <property type="match status" value="1"/>
</dbReference>
<sequence>MSFEALSRGVKEVYVIEKDRQIYEKLKSNFKLLDRGHYT</sequence>
<proteinExistence type="predicted"/>
<gene>
    <name evidence="1" type="ORF">METZ01_LOCUS323066</name>
</gene>
<dbReference type="Gene3D" id="3.40.50.150">
    <property type="entry name" value="Vaccinia Virus protein VP39"/>
    <property type="match status" value="1"/>
</dbReference>
<reference evidence="1" key="1">
    <citation type="submission" date="2018-05" db="EMBL/GenBank/DDBJ databases">
        <authorList>
            <person name="Lanie J.A."/>
            <person name="Ng W.-L."/>
            <person name="Kazmierczak K.M."/>
            <person name="Andrzejewski T.M."/>
            <person name="Davidsen T.M."/>
            <person name="Wayne K.J."/>
            <person name="Tettelin H."/>
            <person name="Glass J.I."/>
            <person name="Rusch D."/>
            <person name="Podicherti R."/>
            <person name="Tsui H.-C.T."/>
            <person name="Winkler M.E."/>
        </authorList>
    </citation>
    <scope>NUCLEOTIDE SEQUENCE</scope>
</reference>
<dbReference type="InterPro" id="IPR029063">
    <property type="entry name" value="SAM-dependent_MTases_sf"/>
</dbReference>
<accession>A0A382PE48</accession>
<dbReference type="SUPFAM" id="SSF53335">
    <property type="entry name" value="S-adenosyl-L-methionine-dependent methyltransferases"/>
    <property type="match status" value="1"/>
</dbReference>
<name>A0A382PE48_9ZZZZ</name>
<evidence type="ECO:0000313" key="1">
    <source>
        <dbReference type="EMBL" id="SVC70212.1"/>
    </source>
</evidence>